<feature type="transmembrane region" description="Helical" evidence="2">
    <location>
        <begin position="472"/>
        <end position="491"/>
    </location>
</feature>
<feature type="transmembrane region" description="Helical" evidence="2">
    <location>
        <begin position="426"/>
        <end position="452"/>
    </location>
</feature>
<dbReference type="PANTHER" id="PTHR34391">
    <property type="entry name" value="UPF0658 GOLGI APPARATUS MEMBRANE PROTEIN C1952.10C-RELATED"/>
    <property type="match status" value="1"/>
</dbReference>
<keyword evidence="4" id="KW-1185">Reference proteome</keyword>
<dbReference type="PANTHER" id="PTHR34391:SF2">
    <property type="entry name" value="TRP C-TERMINAL DOMAIN-CONTAINING PROTEIN"/>
    <property type="match status" value="1"/>
</dbReference>
<feature type="transmembrane region" description="Helical" evidence="2">
    <location>
        <begin position="330"/>
        <end position="347"/>
    </location>
</feature>
<feature type="transmembrane region" description="Helical" evidence="2">
    <location>
        <begin position="359"/>
        <end position="377"/>
    </location>
</feature>
<proteinExistence type="predicted"/>
<feature type="region of interest" description="Disordered" evidence="1">
    <location>
        <begin position="627"/>
        <end position="668"/>
    </location>
</feature>
<evidence type="ECO:0000313" key="3">
    <source>
        <dbReference type="EMBL" id="KAK7468581.1"/>
    </source>
</evidence>
<dbReference type="Proteomes" id="UP001498398">
    <property type="component" value="Unassembled WGS sequence"/>
</dbReference>
<evidence type="ECO:0000313" key="4">
    <source>
        <dbReference type="Proteomes" id="UP001498398"/>
    </source>
</evidence>
<feature type="transmembrane region" description="Helical" evidence="2">
    <location>
        <begin position="498"/>
        <end position="515"/>
    </location>
</feature>
<feature type="compositionally biased region" description="Low complexity" evidence="1">
    <location>
        <begin position="180"/>
        <end position="194"/>
    </location>
</feature>
<protein>
    <submittedName>
        <fullName evidence="3">Uncharacterized protein</fullName>
    </submittedName>
</protein>
<gene>
    <name evidence="3" type="ORF">VKT23_003085</name>
</gene>
<dbReference type="InterPro" id="IPR040410">
    <property type="entry name" value="UPF0658_Golgi"/>
</dbReference>
<organism evidence="3 4">
    <name type="scientific">Marasmiellus scandens</name>
    <dbReference type="NCBI Taxonomy" id="2682957"/>
    <lineage>
        <taxon>Eukaryota</taxon>
        <taxon>Fungi</taxon>
        <taxon>Dikarya</taxon>
        <taxon>Basidiomycota</taxon>
        <taxon>Agaricomycotina</taxon>
        <taxon>Agaricomycetes</taxon>
        <taxon>Agaricomycetidae</taxon>
        <taxon>Agaricales</taxon>
        <taxon>Marasmiineae</taxon>
        <taxon>Omphalotaceae</taxon>
        <taxon>Marasmiellus</taxon>
    </lineage>
</organism>
<keyword evidence="2" id="KW-0812">Transmembrane</keyword>
<reference evidence="3 4" key="1">
    <citation type="submission" date="2024-01" db="EMBL/GenBank/DDBJ databases">
        <title>A draft genome for the cacao thread blight pathogen Marasmiellus scandens.</title>
        <authorList>
            <person name="Baruah I.K."/>
            <person name="Leung J."/>
            <person name="Bukari Y."/>
            <person name="Amoako-Attah I."/>
            <person name="Meinhardt L.W."/>
            <person name="Bailey B.A."/>
            <person name="Cohen S.P."/>
        </authorList>
    </citation>
    <scope>NUCLEOTIDE SEQUENCE [LARGE SCALE GENOMIC DNA]</scope>
    <source>
        <strain evidence="3 4">GH-19</strain>
    </source>
</reference>
<evidence type="ECO:0000256" key="2">
    <source>
        <dbReference type="SAM" id="Phobius"/>
    </source>
</evidence>
<keyword evidence="2" id="KW-1133">Transmembrane helix</keyword>
<feature type="compositionally biased region" description="Acidic residues" evidence="1">
    <location>
        <begin position="206"/>
        <end position="242"/>
    </location>
</feature>
<feature type="transmembrane region" description="Helical" evidence="2">
    <location>
        <begin position="383"/>
        <end position="406"/>
    </location>
</feature>
<evidence type="ECO:0000256" key="1">
    <source>
        <dbReference type="SAM" id="MobiDB-lite"/>
    </source>
</evidence>
<feature type="transmembrane region" description="Helical" evidence="2">
    <location>
        <begin position="306"/>
        <end position="324"/>
    </location>
</feature>
<sequence>MRVKYMWNYIPLPAMLKLVWDRLTFNRITTAYFIFSLVHCAIQLGLQIRAFTINADAAISLYDLSFQAKAVNNSVPYFNGDKLELCTDVDEAQCVVVWDGSKQESQQAKPTMDYDLENAATPSVPAAPSVSVSSVSSATSSSSVASSLPSVPRISTTAAESSASASSSTFSTVVAVPPPTTTSSTAAAETSFPTGNQTPQTRVGLPDDDDDSDSDDGSDSDSEDGFDSDSDDGFDSDDEEDDVDLRRRVRAVRRAFKVMAVETLDDGQTKVIVSGPGLNNVELTKNCVWALNWPVETLENTKREDVVFIAFQIWVLGMSFVALMNESIPHVVASLLTHVLATVWSGFQISHTANFRSDFNRVIVNGACGVSLLGSYWDERAKAEYATLALNIAALFISGFLSWKLFKAFGWLTFKRVGASLTINRVYKLVLVLSIVLQLSLFFMGATVGLWIDNLFNGVAATHGHHVVFYRAISFVAFFLLIPWIVTGWIGIRNERRVPMFIFLVSSILYLAAWSNMFFSDTFRWSYLHWVFFCIMASASVFLTLLAFILGLVCRYNFGKGLSRYLQAQEPLPGDDFAPVTNSGDIEKVDFPNERLALPTYSAAFGKEVPPPSQMFPARMGPRFFRTSSEPFETPRNSSTVTVPSVAMTRSSSPTSDAPYLDRSNSNSSAKSFGSLASYYAYGSNNGHSHTQSISRAHSRGGSSDSHGSANTMQGKRWVIE</sequence>
<feature type="compositionally biased region" description="Polar residues" evidence="1">
    <location>
        <begin position="627"/>
        <end position="656"/>
    </location>
</feature>
<comment type="caution">
    <text evidence="3">The sequence shown here is derived from an EMBL/GenBank/DDBJ whole genome shotgun (WGS) entry which is preliminary data.</text>
</comment>
<feature type="region of interest" description="Disordered" evidence="1">
    <location>
        <begin position="687"/>
        <end position="721"/>
    </location>
</feature>
<dbReference type="EMBL" id="JBANRG010000003">
    <property type="protein sequence ID" value="KAK7468581.1"/>
    <property type="molecule type" value="Genomic_DNA"/>
</dbReference>
<feature type="transmembrane region" description="Helical" evidence="2">
    <location>
        <begin position="527"/>
        <end position="554"/>
    </location>
</feature>
<keyword evidence="2" id="KW-0472">Membrane</keyword>
<feature type="region of interest" description="Disordered" evidence="1">
    <location>
        <begin position="180"/>
        <end position="242"/>
    </location>
</feature>
<name>A0ABR1JYX1_9AGAR</name>
<feature type="compositionally biased region" description="Low complexity" evidence="1">
    <location>
        <begin position="700"/>
        <end position="710"/>
    </location>
</feature>
<accession>A0ABR1JYX1</accession>